<dbReference type="VEuPathDB" id="MicrosporidiaDB:AAJ76_7000104600"/>
<dbReference type="VEuPathDB" id="MicrosporidiaDB:G9O61_00g005680"/>
<dbReference type="OrthoDB" id="10022113at2759"/>
<dbReference type="AlphaFoldDB" id="A0A0F9WFJ3"/>
<evidence type="ECO:0000256" key="1">
    <source>
        <dbReference type="SAM" id="Phobius"/>
    </source>
</evidence>
<evidence type="ECO:0000313" key="2">
    <source>
        <dbReference type="EMBL" id="KKO76106.1"/>
    </source>
</evidence>
<gene>
    <name evidence="2" type="ORF">AAJ76_7000104600</name>
</gene>
<dbReference type="RefSeq" id="XP_024331848.1">
    <property type="nucleotide sequence ID" value="XM_024476250.1"/>
</dbReference>
<keyword evidence="1" id="KW-1133">Transmembrane helix</keyword>
<dbReference type="GeneID" id="36321202"/>
<reference evidence="2 3" key="1">
    <citation type="journal article" date="2015" name="Environ. Microbiol.">
        <title>Genome analyses suggest the presence of polyploidy and recent human-driven expansions in eight global populations of the honeybee pathogen Nosema ceranae.</title>
        <authorList>
            <person name="Pelin A."/>
            <person name="Selman M."/>
            <person name="Aris-Brosou S."/>
            <person name="Farinelli L."/>
            <person name="Corradi N."/>
        </authorList>
    </citation>
    <scope>NUCLEOTIDE SEQUENCE [LARGE SCALE GENOMIC DNA]</scope>
    <source>
        <strain evidence="2 3">PA08 1199</strain>
    </source>
</reference>
<keyword evidence="1" id="KW-0812">Transmembrane</keyword>
<dbReference type="VEuPathDB" id="MicrosporidiaDB:NCER_100615"/>
<name>A0A0F9WFJ3_9MICR</name>
<dbReference type="SUPFAM" id="SSF69318">
    <property type="entry name" value="Integrin alpha N-terminal domain"/>
    <property type="match status" value="2"/>
</dbReference>
<keyword evidence="2" id="KW-0436">Ligase</keyword>
<dbReference type="InterPro" id="IPR028994">
    <property type="entry name" value="Integrin_alpha_N"/>
</dbReference>
<protein>
    <submittedName>
        <fullName evidence="2">Ubiquitin-protein ligase</fullName>
    </submittedName>
</protein>
<sequence>MNYQSTTTLIKNFILLAYADIFNERKYDMIGTTKNSNELVIHSYSFEKKVYEQVFKYEFKEPIYSVTPGNFTGNGKTSLVITRVEGDHFINSWMEFPEDKNPIKNYRIEDLKSSDHPPMAITDYNTAMPAIVLGHKNKITFYTYDMTNKKMVSDSTFKLDGDLCKDHPYSFVDLDGDLKAELVVVLEKDNKKVLHVYKHVLGAFKKTFSLNLPDGEIGPILFGDFTHKGLNSMVFIHKTNNNEYFLNFFINNFYRNNPEFYKDSAFSVDVNTQLPEIFSYSKDNYIKMPFNDIAPGCTPILKIDFSDNESEPNKSIPGGIFCTDINLDGYLELFIVAKNNQNKDVIVPLRLNDSLDQFKIYSKVKNFCNPENVKSFSTIDYDNRGKENIIINRRSEGDIIVEEYYNILNNNNMKLSFTTTLKNSKDHSYGMGLPGTAYLLIANNSQQLFYTCNFGPGPFLSLTSQTTLIGLGDSTYMIDMLKIGLPAALNEYKGLYIISSSIIQNFDLIISAEKNGKYKVEAFFKIVTYFMKIVYVLITVGVANAIALVVILYNQTKKINLARTKDSMHPLFRSL</sequence>
<organism evidence="2 3">
    <name type="scientific">Vairimorpha ceranae</name>
    <dbReference type="NCBI Taxonomy" id="40302"/>
    <lineage>
        <taxon>Eukaryota</taxon>
        <taxon>Fungi</taxon>
        <taxon>Fungi incertae sedis</taxon>
        <taxon>Microsporidia</taxon>
        <taxon>Nosematidae</taxon>
        <taxon>Vairimorpha</taxon>
    </lineage>
</organism>
<comment type="caution">
    <text evidence="2">The sequence shown here is derived from an EMBL/GenBank/DDBJ whole genome shotgun (WGS) entry which is preliminary data.</text>
</comment>
<dbReference type="GO" id="GO:0016874">
    <property type="term" value="F:ligase activity"/>
    <property type="evidence" value="ECO:0007669"/>
    <property type="project" value="UniProtKB-KW"/>
</dbReference>
<keyword evidence="3" id="KW-1185">Reference proteome</keyword>
<proteinExistence type="predicted"/>
<evidence type="ECO:0000313" key="3">
    <source>
        <dbReference type="Proteomes" id="UP000034350"/>
    </source>
</evidence>
<accession>A0A0F9WFJ3</accession>
<feature type="transmembrane region" description="Helical" evidence="1">
    <location>
        <begin position="533"/>
        <end position="553"/>
    </location>
</feature>
<dbReference type="Proteomes" id="UP000034350">
    <property type="component" value="Unassembled WGS sequence"/>
</dbReference>
<dbReference type="OMA" id="DHTSAYV"/>
<keyword evidence="1" id="KW-0472">Membrane</keyword>
<dbReference type="EMBL" id="JPQZ01000007">
    <property type="protein sequence ID" value="KKO76106.1"/>
    <property type="molecule type" value="Genomic_DNA"/>
</dbReference>